<dbReference type="Proteomes" id="UP001549363">
    <property type="component" value="Unassembled WGS sequence"/>
</dbReference>
<evidence type="ECO:0000313" key="1">
    <source>
        <dbReference type="EMBL" id="MET4559456.1"/>
    </source>
</evidence>
<organism evidence="1 2">
    <name type="scientific">Lysinibacillus parviboronicapiens</name>
    <dbReference type="NCBI Taxonomy" id="436516"/>
    <lineage>
        <taxon>Bacteria</taxon>
        <taxon>Bacillati</taxon>
        <taxon>Bacillota</taxon>
        <taxon>Bacilli</taxon>
        <taxon>Bacillales</taxon>
        <taxon>Bacillaceae</taxon>
        <taxon>Lysinibacillus</taxon>
    </lineage>
</organism>
<protein>
    <submittedName>
        <fullName evidence="1">Alkanesulfonate monooxygenase SsuD/methylene tetrahydromethanopterin reductase-like flavin-dependent oxidoreductase (Luciferase family)</fullName>
    </submittedName>
</protein>
<comment type="caution">
    <text evidence="1">The sequence shown here is derived from an EMBL/GenBank/DDBJ whole genome shotgun (WGS) entry which is preliminary data.</text>
</comment>
<sequence>MKHLEWRHIVRDTEKEAQAELARITNVQNTAGYVGFGNFTSKSKLEQEITLQDYSVSNRGLRPNLVGTPQQVAERILA</sequence>
<gene>
    <name evidence="1" type="ORF">ABIA69_000599</name>
</gene>
<proteinExistence type="predicted"/>
<dbReference type="EMBL" id="JBEPSB010000001">
    <property type="protein sequence ID" value="MET4559456.1"/>
    <property type="molecule type" value="Genomic_DNA"/>
</dbReference>
<keyword evidence="2" id="KW-1185">Reference proteome</keyword>
<dbReference type="InterPro" id="IPR036661">
    <property type="entry name" value="Luciferase-like_sf"/>
</dbReference>
<name>A0ABV2PET6_9BACI</name>
<reference evidence="1 2" key="1">
    <citation type="submission" date="2024-06" db="EMBL/GenBank/DDBJ databases">
        <title>Sorghum-associated microbial communities from plants grown in Nebraska, USA.</title>
        <authorList>
            <person name="Schachtman D."/>
        </authorList>
    </citation>
    <scope>NUCLEOTIDE SEQUENCE [LARGE SCALE GENOMIC DNA]</scope>
    <source>
        <strain evidence="1 2">736</strain>
    </source>
</reference>
<evidence type="ECO:0000313" key="2">
    <source>
        <dbReference type="Proteomes" id="UP001549363"/>
    </source>
</evidence>
<dbReference type="SUPFAM" id="SSF51679">
    <property type="entry name" value="Bacterial luciferase-like"/>
    <property type="match status" value="1"/>
</dbReference>
<dbReference type="Gene3D" id="3.20.20.30">
    <property type="entry name" value="Luciferase-like domain"/>
    <property type="match status" value="1"/>
</dbReference>
<accession>A0ABV2PET6</accession>